<protein>
    <submittedName>
        <fullName evidence="1">Uncharacterized protein</fullName>
    </submittedName>
</protein>
<name>A0A2R9SWX3_9BACL</name>
<keyword evidence="2" id="KW-1185">Reference proteome</keyword>
<gene>
    <name evidence="1" type="ORF">PVOR_10204</name>
</gene>
<evidence type="ECO:0000313" key="1">
    <source>
        <dbReference type="EMBL" id="EFU41908.1"/>
    </source>
</evidence>
<dbReference type="AlphaFoldDB" id="A0A2R9SWX3"/>
<sequence length="34" mass="3914">MINTRMSSLLPFMGQALFMPQQQASLHCFLINIM</sequence>
<dbReference type="EMBL" id="ADHJ01000017">
    <property type="protein sequence ID" value="EFU41908.1"/>
    <property type="molecule type" value="Genomic_DNA"/>
</dbReference>
<dbReference type="Proteomes" id="UP000003094">
    <property type="component" value="Unassembled WGS sequence"/>
</dbReference>
<evidence type="ECO:0000313" key="2">
    <source>
        <dbReference type="Proteomes" id="UP000003094"/>
    </source>
</evidence>
<proteinExistence type="predicted"/>
<comment type="caution">
    <text evidence="1">The sequence shown here is derived from an EMBL/GenBank/DDBJ whole genome shotgun (WGS) entry which is preliminary data.</text>
</comment>
<accession>A0A2R9SWX3</accession>
<reference evidence="1 2" key="1">
    <citation type="journal article" date="2010" name="BMC Genomics">
        <title>Genome sequence of the pattern forming Paenibacillus vortex bacterium reveals potential for thriving in complex environments.</title>
        <authorList>
            <person name="Sirota-Madi A."/>
            <person name="Olender T."/>
            <person name="Helman Y."/>
            <person name="Ingham C."/>
            <person name="Brainis I."/>
            <person name="Roth D."/>
            <person name="Hagi E."/>
            <person name="Brodsky L."/>
            <person name="Leshkowitz D."/>
            <person name="Galatenko V."/>
            <person name="Nikolaev V."/>
            <person name="Mugasimangalam R.C."/>
            <person name="Bransburg-Zabary S."/>
            <person name="Gutnick D.L."/>
            <person name="Lancet D."/>
            <person name="Ben-Jacob E."/>
        </authorList>
    </citation>
    <scope>NUCLEOTIDE SEQUENCE [LARGE SCALE GENOMIC DNA]</scope>
    <source>
        <strain evidence="1 2">V453</strain>
    </source>
</reference>
<organism evidence="1 2">
    <name type="scientific">Paenibacillus vortex V453</name>
    <dbReference type="NCBI Taxonomy" id="715225"/>
    <lineage>
        <taxon>Bacteria</taxon>
        <taxon>Bacillati</taxon>
        <taxon>Bacillota</taxon>
        <taxon>Bacilli</taxon>
        <taxon>Bacillales</taxon>
        <taxon>Paenibacillaceae</taxon>
        <taxon>Paenibacillus</taxon>
    </lineage>
</organism>
<dbReference type="KEGG" id="pvo:PVOR_10204"/>